<protein>
    <recommendedName>
        <fullName evidence="3">DUF559 domain-containing protein</fullName>
    </recommendedName>
</protein>
<reference evidence="1 2" key="1">
    <citation type="submission" date="2018-07" db="EMBL/GenBank/DDBJ databases">
        <title>Microbacterium endoborsara sp. nov., a novel actinobacterium isolated from Borszczowia aralocaspica.</title>
        <authorList>
            <person name="An D."/>
        </authorList>
    </citation>
    <scope>NUCLEOTIDE SEQUENCE [LARGE SCALE GENOMIC DNA]</scope>
    <source>
        <strain evidence="1 2">C1.15228</strain>
    </source>
</reference>
<comment type="caution">
    <text evidence="1">The sequence shown here is derived from an EMBL/GenBank/DDBJ whole genome shotgun (WGS) entry which is preliminary data.</text>
</comment>
<proteinExistence type="predicted"/>
<gene>
    <name evidence="1" type="ORF">DTO57_00710</name>
</gene>
<organism evidence="1 2">
    <name type="scientific">Microbacterium sorbitolivorans</name>
    <dbReference type="NCBI Taxonomy" id="1867410"/>
    <lineage>
        <taxon>Bacteria</taxon>
        <taxon>Bacillati</taxon>
        <taxon>Actinomycetota</taxon>
        <taxon>Actinomycetes</taxon>
        <taxon>Micrococcales</taxon>
        <taxon>Microbacteriaceae</taxon>
        <taxon>Microbacterium</taxon>
    </lineage>
</organism>
<name>A0A367Y5U5_9MICO</name>
<dbReference type="AlphaFoldDB" id="A0A367Y5U5"/>
<evidence type="ECO:0008006" key="3">
    <source>
        <dbReference type="Google" id="ProtNLM"/>
    </source>
</evidence>
<evidence type="ECO:0000313" key="2">
    <source>
        <dbReference type="Proteomes" id="UP000253508"/>
    </source>
</evidence>
<dbReference type="OrthoDB" id="3173471at2"/>
<dbReference type="EMBL" id="QORO01000001">
    <property type="protein sequence ID" value="RCK61208.1"/>
    <property type="molecule type" value="Genomic_DNA"/>
</dbReference>
<sequence>MMRLPAPLPEGLSTCFSLADAIEQGATVSRLRRDDLEIPFRGARARVGTDPEGLSRAEAEEADAWRRIRAYAAIMPDHAFFVGPTAALIAGLPLPAGLHRELHVGVPSPRTAPHRPGIAGHRVRDAAVRVVKGVRIADPVATWVSLAPFLDEYDLVAATDYLLRVPRSPGNIVPLSRTAPFATRELLTRALTRRRRKDAPKLRHALSRARTGASSRPETHMRLIGIDAGLPEPELDYDIVVDGGFVACNDMAYPDLRLAFEYDGAVHRDKDRFVHDIDRSTRMHDVGWEDMHLATPHVLGDPDEGARRMVAAYTRRSTLTLTPAPRFYL</sequence>
<keyword evidence="2" id="KW-1185">Reference proteome</keyword>
<dbReference type="Proteomes" id="UP000253508">
    <property type="component" value="Unassembled WGS sequence"/>
</dbReference>
<evidence type="ECO:0000313" key="1">
    <source>
        <dbReference type="EMBL" id="RCK61208.1"/>
    </source>
</evidence>
<accession>A0A367Y5U5</accession>